<evidence type="ECO:0000313" key="9">
    <source>
        <dbReference type="Proteomes" id="UP000743370"/>
    </source>
</evidence>
<keyword evidence="2" id="KW-0479">Metal-binding</keyword>
<evidence type="ECO:0000256" key="3">
    <source>
        <dbReference type="ARBA" id="ARBA00022842"/>
    </source>
</evidence>
<dbReference type="Gene3D" id="3.40.50.1220">
    <property type="entry name" value="TPP-binding domain"/>
    <property type="match status" value="1"/>
</dbReference>
<dbReference type="GO" id="GO:0030976">
    <property type="term" value="F:thiamine pyrophosphate binding"/>
    <property type="evidence" value="ECO:0007669"/>
    <property type="project" value="InterPro"/>
</dbReference>
<dbReference type="InterPro" id="IPR029061">
    <property type="entry name" value="THDP-binding"/>
</dbReference>
<dbReference type="PANTHER" id="PTHR42916:SF1">
    <property type="entry name" value="PROTEIN PHYLLO, CHLOROPLASTIC"/>
    <property type="match status" value="1"/>
</dbReference>
<reference evidence="8 9" key="1">
    <citation type="submission" date="2020-05" db="EMBL/GenBank/DDBJ databases">
        <title>Vigna angularis (adzuki bean) Var. LongXiaoDou No. 4 denovo assembly.</title>
        <authorList>
            <person name="Xiang H."/>
        </authorList>
    </citation>
    <scope>NUCLEOTIDE SEQUENCE [LARGE SCALE GENOMIC DNA]</scope>
    <source>
        <tissue evidence="8">Leaf</tissue>
    </source>
</reference>
<dbReference type="InterPro" id="IPR029058">
    <property type="entry name" value="AB_hydrolase_fold"/>
</dbReference>
<dbReference type="SUPFAM" id="SSF52518">
    <property type="entry name" value="Thiamin diphosphate-binding fold (THDP-binding)"/>
    <property type="match status" value="2"/>
</dbReference>
<keyword evidence="5" id="KW-0464">Manganese</keyword>
<dbReference type="Pfam" id="PF02776">
    <property type="entry name" value="TPP_enzyme_N"/>
    <property type="match status" value="1"/>
</dbReference>
<dbReference type="InterPro" id="IPR012001">
    <property type="entry name" value="Thiamin_PyroP_enz_TPP-bd_dom"/>
</dbReference>
<evidence type="ECO:0000256" key="1">
    <source>
        <dbReference type="ARBA" id="ARBA00022679"/>
    </source>
</evidence>
<organism evidence="8 9">
    <name type="scientific">Phaseolus angularis</name>
    <name type="common">Azuki bean</name>
    <name type="synonym">Vigna angularis</name>
    <dbReference type="NCBI Taxonomy" id="3914"/>
    <lineage>
        <taxon>Eukaryota</taxon>
        <taxon>Viridiplantae</taxon>
        <taxon>Streptophyta</taxon>
        <taxon>Embryophyta</taxon>
        <taxon>Tracheophyta</taxon>
        <taxon>Spermatophyta</taxon>
        <taxon>Magnoliopsida</taxon>
        <taxon>eudicotyledons</taxon>
        <taxon>Gunneridae</taxon>
        <taxon>Pentapetalae</taxon>
        <taxon>rosids</taxon>
        <taxon>fabids</taxon>
        <taxon>Fabales</taxon>
        <taxon>Fabaceae</taxon>
        <taxon>Papilionoideae</taxon>
        <taxon>50 kb inversion clade</taxon>
        <taxon>NPAAA clade</taxon>
        <taxon>indigoferoid/millettioid clade</taxon>
        <taxon>Phaseoleae</taxon>
        <taxon>Vigna</taxon>
    </lineage>
</organism>
<evidence type="ECO:0000256" key="2">
    <source>
        <dbReference type="ARBA" id="ARBA00022723"/>
    </source>
</evidence>
<dbReference type="NCBIfam" id="TIGR00173">
    <property type="entry name" value="menD"/>
    <property type="match status" value="1"/>
</dbReference>
<dbReference type="CDD" id="cd07037">
    <property type="entry name" value="TPP_PYR_MenD"/>
    <property type="match status" value="1"/>
</dbReference>
<dbReference type="Pfam" id="PF00561">
    <property type="entry name" value="Abhydrolase_1"/>
    <property type="match status" value="1"/>
</dbReference>
<dbReference type="SMART" id="SM00922">
    <property type="entry name" value="MR_MLE"/>
    <property type="match status" value="1"/>
</dbReference>
<dbReference type="InterPro" id="IPR000073">
    <property type="entry name" value="AB_hydrolase_1"/>
</dbReference>
<feature type="domain" description="Mandelate racemase/muconate lactonizing enzyme C-terminal" evidence="7">
    <location>
        <begin position="1000"/>
        <end position="1094"/>
    </location>
</feature>
<dbReference type="SUPFAM" id="SSF51604">
    <property type="entry name" value="Enolase C-terminal domain-like"/>
    <property type="match status" value="1"/>
</dbReference>
<dbReference type="Gene3D" id="3.20.20.120">
    <property type="entry name" value="Enolase-like C-terminal domain"/>
    <property type="match status" value="2"/>
</dbReference>
<dbReference type="Proteomes" id="UP000743370">
    <property type="component" value="Unassembled WGS sequence"/>
</dbReference>
<dbReference type="GO" id="GO:0009234">
    <property type="term" value="P:menaquinone biosynthetic process"/>
    <property type="evidence" value="ECO:0007669"/>
    <property type="project" value="InterPro"/>
</dbReference>
<keyword evidence="3" id="KW-0460">Magnesium</keyword>
<gene>
    <name evidence="8" type="ORF">HKW66_Vig0206400</name>
</gene>
<dbReference type="SUPFAM" id="SSF53474">
    <property type="entry name" value="alpha/beta-Hydrolases"/>
    <property type="match status" value="1"/>
</dbReference>
<proteinExistence type="inferred from homology"/>
<keyword evidence="4" id="KW-0786">Thiamine pyrophosphate</keyword>
<name>A0A8T0JJU2_PHAAN</name>
<dbReference type="GO" id="GO:0070204">
    <property type="term" value="F:2-succinyl-5-enolpyruvyl-6-hydroxy-3-cyclohexene-1-carboxylic-acid synthase activity"/>
    <property type="evidence" value="ECO:0007669"/>
    <property type="project" value="InterPro"/>
</dbReference>
<dbReference type="Gene3D" id="3.40.50.970">
    <property type="match status" value="2"/>
</dbReference>
<dbReference type="InterPro" id="IPR013342">
    <property type="entry name" value="Mandelate_racemase_C"/>
</dbReference>
<dbReference type="InterPro" id="IPR029065">
    <property type="entry name" value="Enolase_C-like"/>
</dbReference>
<sequence length="1499" mass="164424">MILAVSALGRWSVSNSEMFMVEGGACNFGIGMRSARVRSGASRSEVAGVVGVRFDGPVPLNGDVLEKEVLFEQCVTRTLSPALTLEEGLEKLKDALHTLKLQRPPSSTGFLRFQVAVPPGSKALALFCSQPLSSSVFPLAYLSKHNADPKSLYVNGARGVCAIGAAVSFLPPTSNHRTFVNRYVSSDSTNVVAYGFMDVNLDDGNVSHQEGSFWFFIPQIELDELESVSVLTMSLAWDEFSQSTFQEAYYLLEVSLDQVYMNTIAQGGRECLSDITELRESPSCSQFCLRLSATLALSNNMLDHANESSHSLKESANINAVWASLIVEECTRLGLMYFCIAPGSRSSPLAVAAASHKLVTCISCFDERSLAFHAVGYGRGSHIPAVVITSSGTAVSNLLPAVVEASQDFVPLILLTADRPPELLDCGANQAIDQVNHFGSFVRFFFNLPAPTDQIPAKMVLTTLDSAVHRSTSSPCGPVHINCPFREPLESSPCKWLSSCLTGLDFWMSNAEPFTKYIHMRLSHTSTNAPGEMSEVLDLIQKSKNSLLLFGAIHTEDEMWAALLLAKHLHWPVVADILSGLRLRTLLSSFPDIERNFIFVDNLDQALLSDTVKGWLDVDVVIQVEWEIKFQINAECSLTEPYVAHVMSDALSSESALFLGNSMPIRDANLYGRSWSICNQSVSSLMLNSDLPINLMRVAANRGASGIDGLLSTAIGFAAGCNKKVLCVVGDISLLHDTNGLAILNQRTVEGNCCEILQRLMSLSPHFADDSSKKRNRESGVKLNMGPFELENSNMHTGFARWFANLSIKHLHVTTKEELKEALCVAQHEQMDCMIEIESSIDANASFHRIALKAPPTSAFVVDSCKEFYKEGFILSLELEDGSVGYGEVAPIGIHRENLVDAEYQLRFLIHVMEHVDVSCFLSLLRGSFSHWIWHELGIMPSFIFPSVRCGLEMAILNAIANAKGSNMLNILHPSINENNNCETSLNVQICALIDSNGSPTEVANVAAKLIEEGFSAIKLKVARRGDPMLDAAIIQEVRKKVGRKIIIRADANRSWTYEEAMKFSSLVKDCNLQYIEVIKPSVVGGFENAALIAQWAYHMGKMVVVSAAFESSLSLSAYTQFSSYLEMLSLGTFKVLDNVAAPAIAHGLGTYRWLKEDVTPNPHFICRNPKSGFVEASVADASRFVRDFQVNKKVVSYVIVEEEVRQYQCRIELNNVSCSFEVRETGLQTNDNVLVFLHGFLGTGEDWINIMKTFSGSAKCISVDLPGHGKSILHGLEGVGDEPSLSLETVADILHELIHHIAPGKVTLVGYSMGARIALFMALKFGTKIKGAILISGSPGLNDKLSRKIRAAKDDSRASTVITHGLQLFVSSWYAGELWKSLRSHPHSSRIIASRLQHDDVQSLSQVLSGLSIGRHLSMWEDLPNCRVPLLIIHGEKDTKFRNIAQKMMKMLCSGLGSKHENGNAIHEVVEIPNCGHAAHLENPLAIIAAIARYLTRL</sequence>
<dbReference type="InterPro" id="IPR029017">
    <property type="entry name" value="Enolase-like_N"/>
</dbReference>
<accession>A0A8T0JJU2</accession>
<dbReference type="Gene3D" id="3.40.50.1820">
    <property type="entry name" value="alpha/beta hydrolase"/>
    <property type="match status" value="1"/>
</dbReference>
<evidence type="ECO:0000256" key="4">
    <source>
        <dbReference type="ARBA" id="ARBA00023052"/>
    </source>
</evidence>
<evidence type="ECO:0000256" key="5">
    <source>
        <dbReference type="ARBA" id="ARBA00023211"/>
    </source>
</evidence>
<dbReference type="GO" id="GO:0016829">
    <property type="term" value="F:lyase activity"/>
    <property type="evidence" value="ECO:0007669"/>
    <property type="project" value="UniProtKB-KW"/>
</dbReference>
<dbReference type="HAMAP" id="MF_01659">
    <property type="entry name" value="MenD"/>
    <property type="match status" value="1"/>
</dbReference>
<keyword evidence="1" id="KW-0808">Transferase</keyword>
<dbReference type="InterPro" id="IPR004433">
    <property type="entry name" value="MenaQ_synth_MenD"/>
</dbReference>
<evidence type="ECO:0000256" key="6">
    <source>
        <dbReference type="ARBA" id="ARBA00023239"/>
    </source>
</evidence>
<dbReference type="EMBL" id="JABFOF010000011">
    <property type="protein sequence ID" value="KAG2372491.1"/>
    <property type="molecule type" value="Genomic_DNA"/>
</dbReference>
<protein>
    <submittedName>
        <fullName evidence="8">Protein PHYLLO-like protein</fullName>
    </submittedName>
</protein>
<dbReference type="Gene3D" id="3.30.390.10">
    <property type="entry name" value="Enolase-like, N-terminal domain"/>
    <property type="match status" value="1"/>
</dbReference>
<dbReference type="Pfam" id="PF13378">
    <property type="entry name" value="MR_MLE_C"/>
    <property type="match status" value="1"/>
</dbReference>
<dbReference type="GO" id="GO:0046872">
    <property type="term" value="F:metal ion binding"/>
    <property type="evidence" value="ECO:0007669"/>
    <property type="project" value="UniProtKB-KW"/>
</dbReference>
<comment type="caution">
    <text evidence="8">The sequence shown here is derived from an EMBL/GenBank/DDBJ whole genome shotgun (WGS) entry which is preliminary data.</text>
</comment>
<evidence type="ECO:0000313" key="8">
    <source>
        <dbReference type="EMBL" id="KAG2372491.1"/>
    </source>
</evidence>
<dbReference type="PANTHER" id="PTHR42916">
    <property type="entry name" value="2-SUCCINYL-5-ENOLPYRUVYL-6-HYDROXY-3-CYCLOHEXENE-1-CARBOXYLATE SYNTHASE"/>
    <property type="match status" value="1"/>
</dbReference>
<dbReference type="SUPFAM" id="SSF54826">
    <property type="entry name" value="Enolase N-terminal domain-like"/>
    <property type="match status" value="1"/>
</dbReference>
<dbReference type="InterPro" id="IPR036849">
    <property type="entry name" value="Enolase-like_C_sf"/>
</dbReference>
<evidence type="ECO:0000259" key="7">
    <source>
        <dbReference type="SMART" id="SM00922"/>
    </source>
</evidence>
<keyword evidence="6" id="KW-0456">Lyase</keyword>